<feature type="transmembrane region" description="Helical" evidence="5">
    <location>
        <begin position="478"/>
        <end position="500"/>
    </location>
</feature>
<feature type="transmembrane region" description="Helical" evidence="5">
    <location>
        <begin position="224"/>
        <end position="243"/>
    </location>
</feature>
<feature type="transmembrane region" description="Helical" evidence="5">
    <location>
        <begin position="103"/>
        <end position="124"/>
    </location>
</feature>
<dbReference type="InterPro" id="IPR011701">
    <property type="entry name" value="MFS"/>
</dbReference>
<dbReference type="GO" id="GO:0022857">
    <property type="term" value="F:transmembrane transporter activity"/>
    <property type="evidence" value="ECO:0007669"/>
    <property type="project" value="InterPro"/>
</dbReference>
<dbReference type="PANTHER" id="PTHR23502">
    <property type="entry name" value="MAJOR FACILITATOR SUPERFAMILY"/>
    <property type="match status" value="1"/>
</dbReference>
<organism evidence="7 8">
    <name type="scientific">Mycena maculata</name>
    <dbReference type="NCBI Taxonomy" id="230809"/>
    <lineage>
        <taxon>Eukaryota</taxon>
        <taxon>Fungi</taxon>
        <taxon>Dikarya</taxon>
        <taxon>Basidiomycota</taxon>
        <taxon>Agaricomycotina</taxon>
        <taxon>Agaricomycetes</taxon>
        <taxon>Agaricomycetidae</taxon>
        <taxon>Agaricales</taxon>
        <taxon>Marasmiineae</taxon>
        <taxon>Mycenaceae</taxon>
        <taxon>Mycena</taxon>
    </lineage>
</organism>
<feature type="transmembrane region" description="Helical" evidence="5">
    <location>
        <begin position="338"/>
        <end position="358"/>
    </location>
</feature>
<gene>
    <name evidence="7" type="ORF">DFH07DRAFT_959793</name>
</gene>
<evidence type="ECO:0000256" key="5">
    <source>
        <dbReference type="SAM" id="Phobius"/>
    </source>
</evidence>
<comment type="subcellular location">
    <subcellularLocation>
        <location evidence="1">Membrane</location>
        <topology evidence="1">Multi-pass membrane protein</topology>
    </subcellularLocation>
</comment>
<evidence type="ECO:0000256" key="3">
    <source>
        <dbReference type="ARBA" id="ARBA00022989"/>
    </source>
</evidence>
<feature type="transmembrane region" description="Helical" evidence="5">
    <location>
        <begin position="69"/>
        <end position="97"/>
    </location>
</feature>
<accession>A0AAD7J4L0</accession>
<protein>
    <submittedName>
        <fullName evidence="7">MFS general substrate transporter</fullName>
    </submittedName>
</protein>
<keyword evidence="3 5" id="KW-1133">Transmembrane helix</keyword>
<dbReference type="SUPFAM" id="SSF103473">
    <property type="entry name" value="MFS general substrate transporter"/>
    <property type="match status" value="1"/>
</dbReference>
<sequence>MSVDHEKSLPSNTTGYLHENGKPEAALVEDIEAAGHGQMHKRHGRVDLFPVPSDSPADPLNWPSWRKNLLLYIVSVQAMQGPFSSAITIPAFGLFAAEFNISIARASYITSVQILFLGAMPLVWSPISSRIGRRPVYMISALVSAACALACAYCDSYGALMTVRVLQSIFISSAQSLGASTVSELFFSYQKGQKMGLWVLLVTIGPILGPLIAGYLVQFKGWRSAFYLLAAIHLALFFTHLFFGPETLYLNRLAPGKGFDEKEVAARTGWRRYFSFHVYDNRRITFAEICRPLIMVWRPVVVLPALAYAITFAYTNVLMTVLVPQLFGEKFHLIPGQIGLQFVALLIGGVLGEQLAGYGSDRLVSWRTKRAGGERVPEFRLALAPPGFLLAIIGLIIWGTQLQNATPGKWNVTPDIGSAIAIFGQQLVTTVCVTYAIESYLPETADVSVFIALLRQVYAFVAPFYFPAAFEVMGDFKASGLFAGIIAFGMLLVMGCNVWGARWRDRSK</sequence>
<dbReference type="Gene3D" id="1.20.1250.20">
    <property type="entry name" value="MFS general substrate transporter like domains"/>
    <property type="match status" value="1"/>
</dbReference>
<dbReference type="PANTHER" id="PTHR23502:SF2">
    <property type="entry name" value="TRANSPORTER, PUTATIVE (AFU_ORTHOLOGUE AFUA_2G08910)-RELATED"/>
    <property type="match status" value="1"/>
</dbReference>
<evidence type="ECO:0000256" key="4">
    <source>
        <dbReference type="ARBA" id="ARBA00023136"/>
    </source>
</evidence>
<evidence type="ECO:0000313" key="8">
    <source>
        <dbReference type="Proteomes" id="UP001215280"/>
    </source>
</evidence>
<dbReference type="InterPro" id="IPR020846">
    <property type="entry name" value="MFS_dom"/>
</dbReference>
<dbReference type="InterPro" id="IPR036259">
    <property type="entry name" value="MFS_trans_sf"/>
</dbReference>
<evidence type="ECO:0000259" key="6">
    <source>
        <dbReference type="PROSITE" id="PS50850"/>
    </source>
</evidence>
<comment type="caution">
    <text evidence="7">The sequence shown here is derived from an EMBL/GenBank/DDBJ whole genome shotgun (WGS) entry which is preliminary data.</text>
</comment>
<feature type="transmembrane region" description="Helical" evidence="5">
    <location>
        <begin position="418"/>
        <end position="437"/>
    </location>
</feature>
<feature type="transmembrane region" description="Helical" evidence="5">
    <location>
        <begin position="301"/>
        <end position="326"/>
    </location>
</feature>
<dbReference type="Proteomes" id="UP001215280">
    <property type="component" value="Unassembled WGS sequence"/>
</dbReference>
<evidence type="ECO:0000313" key="7">
    <source>
        <dbReference type="EMBL" id="KAJ7754339.1"/>
    </source>
</evidence>
<dbReference type="EMBL" id="JARJLG010000067">
    <property type="protein sequence ID" value="KAJ7754339.1"/>
    <property type="molecule type" value="Genomic_DNA"/>
</dbReference>
<proteinExistence type="predicted"/>
<dbReference type="AlphaFoldDB" id="A0AAD7J4L0"/>
<evidence type="ECO:0000256" key="2">
    <source>
        <dbReference type="ARBA" id="ARBA00022692"/>
    </source>
</evidence>
<feature type="domain" description="Major facilitator superfamily (MFS) profile" evidence="6">
    <location>
        <begin position="70"/>
        <end position="508"/>
    </location>
</feature>
<dbReference type="PROSITE" id="PS50850">
    <property type="entry name" value="MFS"/>
    <property type="match status" value="1"/>
</dbReference>
<name>A0AAD7J4L0_9AGAR</name>
<dbReference type="GO" id="GO:0005886">
    <property type="term" value="C:plasma membrane"/>
    <property type="evidence" value="ECO:0007669"/>
    <property type="project" value="TreeGrafter"/>
</dbReference>
<keyword evidence="2 5" id="KW-0812">Transmembrane</keyword>
<keyword evidence="8" id="KW-1185">Reference proteome</keyword>
<evidence type="ECO:0000256" key="1">
    <source>
        <dbReference type="ARBA" id="ARBA00004141"/>
    </source>
</evidence>
<keyword evidence="4 5" id="KW-0472">Membrane</keyword>
<feature type="transmembrane region" description="Helical" evidence="5">
    <location>
        <begin position="136"/>
        <end position="159"/>
    </location>
</feature>
<feature type="transmembrane region" description="Helical" evidence="5">
    <location>
        <begin position="379"/>
        <end position="398"/>
    </location>
</feature>
<feature type="transmembrane region" description="Helical" evidence="5">
    <location>
        <begin position="449"/>
        <end position="466"/>
    </location>
</feature>
<reference evidence="7" key="1">
    <citation type="submission" date="2023-03" db="EMBL/GenBank/DDBJ databases">
        <title>Massive genome expansion in bonnet fungi (Mycena s.s.) driven by repeated elements and novel gene families across ecological guilds.</title>
        <authorList>
            <consortium name="Lawrence Berkeley National Laboratory"/>
            <person name="Harder C.B."/>
            <person name="Miyauchi S."/>
            <person name="Viragh M."/>
            <person name="Kuo A."/>
            <person name="Thoen E."/>
            <person name="Andreopoulos B."/>
            <person name="Lu D."/>
            <person name="Skrede I."/>
            <person name="Drula E."/>
            <person name="Henrissat B."/>
            <person name="Morin E."/>
            <person name="Kohler A."/>
            <person name="Barry K."/>
            <person name="LaButti K."/>
            <person name="Morin E."/>
            <person name="Salamov A."/>
            <person name="Lipzen A."/>
            <person name="Mereny Z."/>
            <person name="Hegedus B."/>
            <person name="Baldrian P."/>
            <person name="Stursova M."/>
            <person name="Weitz H."/>
            <person name="Taylor A."/>
            <person name="Grigoriev I.V."/>
            <person name="Nagy L.G."/>
            <person name="Martin F."/>
            <person name="Kauserud H."/>
        </authorList>
    </citation>
    <scope>NUCLEOTIDE SEQUENCE</scope>
    <source>
        <strain evidence="7">CBHHK188m</strain>
    </source>
</reference>
<feature type="transmembrane region" description="Helical" evidence="5">
    <location>
        <begin position="198"/>
        <end position="218"/>
    </location>
</feature>
<dbReference type="Pfam" id="PF07690">
    <property type="entry name" value="MFS_1"/>
    <property type="match status" value="1"/>
</dbReference>